<proteinExistence type="predicted"/>
<sequence>MFHLLSRLSRIRLRLKICYPSDNFHQMLLGFGVFPNHYRSYSQLYKRQIYRPYCL</sequence>
<evidence type="ECO:0000313" key="1">
    <source>
        <dbReference type="EMBL" id="KJJ83327.1"/>
    </source>
</evidence>
<dbReference type="Proteomes" id="UP000033428">
    <property type="component" value="Unassembled WGS sequence"/>
</dbReference>
<keyword evidence="2" id="KW-1185">Reference proteome</keyword>
<evidence type="ECO:0000313" key="2">
    <source>
        <dbReference type="Proteomes" id="UP000033428"/>
    </source>
</evidence>
<accession>A0A0F0CJD5</accession>
<dbReference type="AlphaFoldDB" id="A0A0F0CJD5"/>
<comment type="caution">
    <text evidence="1">The sequence shown here is derived from an EMBL/GenBank/DDBJ whole genome shotgun (WGS) entry which is preliminary data.</text>
</comment>
<gene>
    <name evidence="1" type="ORF">OMAG_002801</name>
</gene>
<organism evidence="1 2">
    <name type="scientific">Candidatus Omnitrophus magneticus</name>
    <dbReference type="NCBI Taxonomy" id="1609969"/>
    <lineage>
        <taxon>Bacteria</taxon>
        <taxon>Pseudomonadati</taxon>
        <taxon>Candidatus Omnitrophota</taxon>
        <taxon>Candidatus Omnitrophus</taxon>
    </lineage>
</organism>
<name>A0A0F0CJD5_9BACT</name>
<reference evidence="1 2" key="1">
    <citation type="submission" date="2015-02" db="EMBL/GenBank/DDBJ databases">
        <title>Single-cell genomics of uncultivated deep-branching MTB reveals a conserved set of magnetosome genes.</title>
        <authorList>
            <person name="Kolinko S."/>
            <person name="Richter M."/>
            <person name="Glockner F.O."/>
            <person name="Brachmann A."/>
            <person name="Schuler D."/>
        </authorList>
    </citation>
    <scope>NUCLEOTIDE SEQUENCE [LARGE SCALE GENOMIC DNA]</scope>
    <source>
        <strain evidence="1">SKK-01</strain>
    </source>
</reference>
<dbReference type="EMBL" id="JYNY01000617">
    <property type="protein sequence ID" value="KJJ83327.1"/>
    <property type="molecule type" value="Genomic_DNA"/>
</dbReference>
<protein>
    <submittedName>
        <fullName evidence="1">Uncharacterized protein</fullName>
    </submittedName>
</protein>